<feature type="domain" description="DUF2281" evidence="1">
    <location>
        <begin position="10"/>
        <end position="63"/>
    </location>
</feature>
<sequence>MTILEQIHLHTQRLPPNIQREVLDFIEFLETRHTQSSPSASHAGAPASCLELAQNGGLVGCLQDAPADLSTNPRHLQDYGV</sequence>
<gene>
    <name evidence="2" type="ORF">Atep_12720</name>
</gene>
<evidence type="ECO:0000259" key="1">
    <source>
        <dbReference type="Pfam" id="PF10047"/>
    </source>
</evidence>
<proteinExistence type="predicted"/>
<accession>A0ABM7QLK6</accession>
<dbReference type="InterPro" id="IPR018739">
    <property type="entry name" value="DUF2281"/>
</dbReference>
<evidence type="ECO:0000313" key="3">
    <source>
        <dbReference type="Proteomes" id="UP000680679"/>
    </source>
</evidence>
<keyword evidence="3" id="KW-1185">Reference proteome</keyword>
<dbReference type="Proteomes" id="UP000680679">
    <property type="component" value="Chromosome"/>
</dbReference>
<dbReference type="EMBL" id="AP024563">
    <property type="protein sequence ID" value="BCU06595.1"/>
    <property type="molecule type" value="Genomic_DNA"/>
</dbReference>
<organism evidence="2 3">
    <name type="scientific">Allochromatium tepidum</name>
    <dbReference type="NCBI Taxonomy" id="553982"/>
    <lineage>
        <taxon>Bacteria</taxon>
        <taxon>Pseudomonadati</taxon>
        <taxon>Pseudomonadota</taxon>
        <taxon>Gammaproteobacteria</taxon>
        <taxon>Chromatiales</taxon>
        <taxon>Chromatiaceae</taxon>
        <taxon>Allochromatium</taxon>
    </lineage>
</organism>
<name>A0ABM7QLK6_9GAMM</name>
<dbReference type="RefSeq" id="WP_213380970.1">
    <property type="nucleotide sequence ID" value="NZ_AP024563.1"/>
</dbReference>
<dbReference type="Pfam" id="PF10047">
    <property type="entry name" value="DUF2281"/>
    <property type="match status" value="1"/>
</dbReference>
<evidence type="ECO:0000313" key="2">
    <source>
        <dbReference type="EMBL" id="BCU06595.1"/>
    </source>
</evidence>
<protein>
    <recommendedName>
        <fullName evidence="1">DUF2281 domain-containing protein</fullName>
    </recommendedName>
</protein>
<reference evidence="2 3" key="1">
    <citation type="submission" date="2021-04" db="EMBL/GenBank/DDBJ databases">
        <title>Complete genome sequencing of Allochromatium tepidum strain NZ.</title>
        <authorList>
            <person name="Tsukatani Y."/>
            <person name="Mori H."/>
        </authorList>
    </citation>
    <scope>NUCLEOTIDE SEQUENCE [LARGE SCALE GENOMIC DNA]</scope>
    <source>
        <strain evidence="2 3">NZ</strain>
    </source>
</reference>